<dbReference type="RefSeq" id="YP_010059692.1">
    <property type="nucleotide sequence ID" value="NC_054727.1"/>
</dbReference>
<accession>A0A514DDI2</accession>
<protein>
    <submittedName>
        <fullName evidence="1">Uncharacterized protein</fullName>
    </submittedName>
</protein>
<dbReference type="Proteomes" id="UP000316777">
    <property type="component" value="Segment"/>
</dbReference>
<organism evidence="1 2">
    <name type="scientific">Mycobacterium phage Phrappuccino</name>
    <dbReference type="NCBI Taxonomy" id="2591223"/>
    <lineage>
        <taxon>Viruses</taxon>
        <taxon>Duplodnaviria</taxon>
        <taxon>Heunggongvirae</taxon>
        <taxon>Uroviricota</taxon>
        <taxon>Caudoviricetes</taxon>
        <taxon>Phrappuccinovirus</taxon>
        <taxon>Phrappuccinovirus phrappuccino</taxon>
        <taxon>Phreappuccinovirus Phrappuccino</taxon>
    </lineage>
</organism>
<dbReference type="GeneID" id="64766927"/>
<sequence>MRCCVAGGSKGSKISALIDQCEYFDPPTEDQRRAAARALCGTVSRNVPEAEQAAVAHDLMGMLGLLPGQESEEYLTGPAPMLNRDCS</sequence>
<evidence type="ECO:0000313" key="1">
    <source>
        <dbReference type="EMBL" id="QDH91681.1"/>
    </source>
</evidence>
<reference evidence="1 2" key="1">
    <citation type="submission" date="2019-05" db="EMBL/GenBank/DDBJ databases">
        <authorList>
            <person name="Pope W.H."/>
            <person name="Garlena R.A."/>
            <person name="Russell D.A."/>
            <person name="Jacobs-Sera D."/>
            <person name="Hatfull G.F."/>
        </authorList>
    </citation>
    <scope>NUCLEOTIDE SEQUENCE [LARGE SCALE GENOMIC DNA]</scope>
</reference>
<dbReference type="EMBL" id="MK937592">
    <property type="protein sequence ID" value="QDH91681.1"/>
    <property type="molecule type" value="Genomic_DNA"/>
</dbReference>
<evidence type="ECO:0000313" key="2">
    <source>
        <dbReference type="Proteomes" id="UP000316777"/>
    </source>
</evidence>
<name>A0A514DDI2_9CAUD</name>
<proteinExistence type="predicted"/>
<keyword evidence="2" id="KW-1185">Reference proteome</keyword>
<dbReference type="KEGG" id="vg:64766927"/>
<gene>
    <name evidence="1" type="primary">3</name>
    <name evidence="1" type="ORF">SEA_PHRAPPUCCINO_3</name>
</gene>